<dbReference type="Proteomes" id="UP000005877">
    <property type="component" value="Chromosome"/>
</dbReference>
<dbReference type="STRING" id="1110509.Mhar_2235"/>
<keyword evidence="5" id="KW-1185">Reference proteome</keyword>
<feature type="domain" description="Proteinase inhibitor I42 chagasin" evidence="3">
    <location>
        <begin position="32"/>
        <end position="118"/>
    </location>
</feature>
<dbReference type="InterPro" id="IPR052781">
    <property type="entry name" value="Cys_protease_inhibitor_I42"/>
</dbReference>
<dbReference type="SUPFAM" id="SSF141066">
    <property type="entry name" value="ICP-like"/>
    <property type="match status" value="1"/>
</dbReference>
<dbReference type="Gene3D" id="2.60.40.2020">
    <property type="match status" value="1"/>
</dbReference>
<gene>
    <name evidence="4" type="ordered locus">Mhar_2235</name>
</gene>
<protein>
    <recommendedName>
        <fullName evidence="3">Proteinase inhibitor I42 chagasin domain-containing protein</fullName>
    </recommendedName>
</protein>
<evidence type="ECO:0000313" key="5">
    <source>
        <dbReference type="Proteomes" id="UP000005877"/>
    </source>
</evidence>
<evidence type="ECO:0000256" key="2">
    <source>
        <dbReference type="ARBA" id="ARBA00022704"/>
    </source>
</evidence>
<name>G7WRC6_METH6</name>
<evidence type="ECO:0000256" key="1">
    <source>
        <dbReference type="ARBA" id="ARBA00022690"/>
    </source>
</evidence>
<dbReference type="InterPro" id="IPR036331">
    <property type="entry name" value="Chagasin-like_sf"/>
</dbReference>
<evidence type="ECO:0000259" key="3">
    <source>
        <dbReference type="Pfam" id="PF09394"/>
    </source>
</evidence>
<dbReference type="PATRIC" id="fig|1110509.7.peg.2475"/>
<keyword evidence="2" id="KW-0789">Thiol protease inhibitor</keyword>
<evidence type="ECO:0000313" key="4">
    <source>
        <dbReference type="EMBL" id="AET65587.1"/>
    </source>
</evidence>
<dbReference type="EMBL" id="CP003117">
    <property type="protein sequence ID" value="AET65587.1"/>
    <property type="molecule type" value="Genomic_DNA"/>
</dbReference>
<organism evidence="4 5">
    <name type="scientific">Methanothrix harundinacea (strain 6Ac)</name>
    <name type="common">Methanosaeta harundinacea</name>
    <dbReference type="NCBI Taxonomy" id="1110509"/>
    <lineage>
        <taxon>Archaea</taxon>
        <taxon>Methanobacteriati</taxon>
        <taxon>Methanobacteriota</taxon>
        <taxon>Stenosarchaea group</taxon>
        <taxon>Methanomicrobia</taxon>
        <taxon>Methanotrichales</taxon>
        <taxon>Methanotrichaceae</taxon>
        <taxon>Methanothrix</taxon>
    </lineage>
</organism>
<dbReference type="GO" id="GO:0004869">
    <property type="term" value="F:cysteine-type endopeptidase inhibitor activity"/>
    <property type="evidence" value="ECO:0007669"/>
    <property type="project" value="UniProtKB-KW"/>
</dbReference>
<accession>G7WRC6</accession>
<proteinExistence type="predicted"/>
<dbReference type="PANTHER" id="PTHR36530:SF1">
    <property type="entry name" value="AMOEBIASIN-1"/>
    <property type="match status" value="1"/>
</dbReference>
<dbReference type="AlphaFoldDB" id="G7WRC6"/>
<dbReference type="InterPro" id="IPR018990">
    <property type="entry name" value="Prot_inh_I42_chagasin"/>
</dbReference>
<dbReference type="PANTHER" id="PTHR36530">
    <property type="entry name" value="INHIBITOR OF CYSTEINE PEPTIDASE"/>
    <property type="match status" value="1"/>
</dbReference>
<keyword evidence="1" id="KW-0646">Protease inhibitor</keyword>
<sequence length="119" mass="13464">MRNEGGGLYPSLQHLLDCGRREALMNHAEVKVKVAEEFEISLESVPTTGYVWEAKFDGEMMRLKDRSFLASQPGAIGGGGNEIFTFVPLQTGETEVAMIRKRSWEREAAEERTYRIKII</sequence>
<dbReference type="HOGENOM" id="CLU_102057_4_0_2"/>
<reference evidence="4 5" key="1">
    <citation type="journal article" date="2012" name="PLoS ONE">
        <title>The genome characteristics and predicted function of methyl-group oxidation pathway in the obligate aceticlastic methanogens, Methanosaeta spp.</title>
        <authorList>
            <person name="Zhu J."/>
            <person name="Zheng H."/>
            <person name="Ai G."/>
            <person name="Zhang G."/>
            <person name="Liu D."/>
            <person name="Liu X."/>
            <person name="Dong X."/>
        </authorList>
    </citation>
    <scope>NUCLEOTIDE SEQUENCE [LARGE SCALE GENOMIC DNA]</scope>
    <source>
        <strain evidence="4 5">6Ac</strain>
    </source>
</reference>
<dbReference type="KEGG" id="mhi:Mhar_2235"/>
<dbReference type="Pfam" id="PF09394">
    <property type="entry name" value="Inhibitor_I42"/>
    <property type="match status" value="1"/>
</dbReference>